<dbReference type="PROSITE" id="PS50112">
    <property type="entry name" value="PAS"/>
    <property type="match status" value="2"/>
</dbReference>
<dbReference type="Gene3D" id="1.20.120.160">
    <property type="entry name" value="HPT domain"/>
    <property type="match status" value="1"/>
</dbReference>
<evidence type="ECO:0000259" key="23">
    <source>
        <dbReference type="PROSITE" id="PS50924"/>
    </source>
</evidence>
<evidence type="ECO:0000256" key="5">
    <source>
        <dbReference type="ARBA" id="ARBA00022519"/>
    </source>
</evidence>
<dbReference type="InterPro" id="IPR003594">
    <property type="entry name" value="HATPase_dom"/>
</dbReference>
<evidence type="ECO:0000256" key="17">
    <source>
        <dbReference type="SAM" id="Coils"/>
    </source>
</evidence>
<dbReference type="InterPro" id="IPR036641">
    <property type="entry name" value="HPT_dom_sf"/>
</dbReference>
<sequence>MTLLELFIFDTNASFLEGSYNFPLILLSLLIAVFASFMAFNVANQASVTKHKARKSVLLITGSFALGGGVWSMHFLGMLALELCTPVSYDISVTMLSALPGVAASWVALHLLTKRKVSVSEIVQGGVLMGSGIGCMHYIGMAAMDMAPLLRYDLPMFLLSVVVAVVLAVLSLWIKFGINVGAKSKRALSRHIVLASVVMGLAIAGMHYTGMAAARFVLPPGFELTSQPPNITTYLAVATAVVTTVLIASALGVSLLFKYRDTMTRAIESERVQRALTNTAVDAIITFGDDGIIRTANPAAGDVYGYTVSELVGMHANELLVPERRHLYGPDFFKKTSFEEDRTIGRGLEAEVVRKGGERIPVRAGIGHTRINGRGIFVSLASDMRKRKAIENKLRESEAKFRSLIANIPGMAYRKLANAKQEMTFLSDAVKELTGYEADDFTLPDSKRCFASLYHPDDSEYIKEKSAREGTFILEYRIITKGGEVKWVIEQGVIVNNEHGEAEYIDGFISDITPRKNMENALKAARDKAQEAAAARAAFLANMSHEIRTPMNAIIGFSDLMLIEATSQDQKGHLTTINRSARSLLHLLNDILDSAKLDKGKLDIELREFSLREELDLVISTFWLEAKRKHVDLRLSLNAQLVDTFVGAPERIRQVLNNLIGNAVKFTHEGEVVVSVYLHSDDIYFEVADTGIGMTKEQVERVFDPFSQADASMSRKYGGTGLGTTISKQLVELMGGSISVSSEENKGSSFTFSLPLEPVEAPVKTKSSRSSHSNIRRSLKVLVADDVQQNTELLTLFLTRAGHEVTSAEDGEEALEMMKEQDFDIVLMDLQMPKLDGLRAAKQRRQFEKDNKLVHVPMIALTASVLVEDRLAAKQAGMEGFANKPVDFAALMHEVARVLEEDTNDVLSLEFDKAKSPDGKELLGSKVISSQTTGVPHNQDIVDLARATLVWGDEKTVLLELSKFLNLARDKLTALGRAVSNNHSNDAIAALHALKGTSGNLCLTSFYRHVKTIESQALKHQQIEKHQLAMLKHDLDDIASCIATLSNANKNVHTYSEGSNSSALADSLTGKSAESILADNAVLTEHVVKLKQSLLQNMIDESELVFLRNEAASSHEDAVVQILFHIDNFDFKSALQHVDELLTNLES</sequence>
<evidence type="ECO:0000256" key="7">
    <source>
        <dbReference type="ARBA" id="ARBA00022679"/>
    </source>
</evidence>
<dbReference type="Gene3D" id="3.30.565.10">
    <property type="entry name" value="Histidine kinase-like ATPase, C-terminal domain"/>
    <property type="match status" value="1"/>
</dbReference>
<dbReference type="EMBL" id="JAAAWO010000010">
    <property type="protein sequence ID" value="NDW16507.1"/>
    <property type="molecule type" value="Genomic_DNA"/>
</dbReference>
<evidence type="ECO:0000259" key="18">
    <source>
        <dbReference type="PROSITE" id="PS50109"/>
    </source>
</evidence>
<feature type="domain" description="HPt" evidence="22">
    <location>
        <begin position="953"/>
        <end position="1055"/>
    </location>
</feature>
<dbReference type="PROSITE" id="PS50109">
    <property type="entry name" value="HIS_KIN"/>
    <property type="match status" value="1"/>
</dbReference>
<dbReference type="SUPFAM" id="SSF55874">
    <property type="entry name" value="ATPase domain of HSP90 chaperone/DNA topoisomerase II/histidine kinase"/>
    <property type="match status" value="1"/>
</dbReference>
<evidence type="ECO:0000256" key="6">
    <source>
        <dbReference type="ARBA" id="ARBA00022553"/>
    </source>
</evidence>
<evidence type="ECO:0000256" key="10">
    <source>
        <dbReference type="ARBA" id="ARBA00022840"/>
    </source>
</evidence>
<dbReference type="Pfam" id="PF08447">
    <property type="entry name" value="PAS_3"/>
    <property type="match status" value="1"/>
</dbReference>
<proteinExistence type="predicted"/>
<reference evidence="24 25" key="1">
    <citation type="submission" date="2020-01" db="EMBL/GenBank/DDBJ databases">
        <title>Genomes of bacteria type strains.</title>
        <authorList>
            <person name="Chen J."/>
            <person name="Zhu S."/>
            <person name="Yang J."/>
        </authorList>
    </citation>
    <scope>NUCLEOTIDE SEQUENCE [LARGE SCALE GENOMIC DNA]</scope>
    <source>
        <strain evidence="24 25">LMG 24078</strain>
    </source>
</reference>
<evidence type="ECO:0000259" key="22">
    <source>
        <dbReference type="PROSITE" id="PS50894"/>
    </source>
</evidence>
<keyword evidence="11 16" id="KW-1133">Transmembrane helix</keyword>
<feature type="transmembrane region" description="Helical" evidence="16">
    <location>
        <begin position="56"/>
        <end position="81"/>
    </location>
</feature>
<evidence type="ECO:0000256" key="8">
    <source>
        <dbReference type="ARBA" id="ARBA00022692"/>
    </source>
</evidence>
<dbReference type="SMART" id="SM00387">
    <property type="entry name" value="HATPase_c"/>
    <property type="match status" value="1"/>
</dbReference>
<evidence type="ECO:0000313" key="25">
    <source>
        <dbReference type="Proteomes" id="UP000471381"/>
    </source>
</evidence>
<dbReference type="InterPro" id="IPR005467">
    <property type="entry name" value="His_kinase_dom"/>
</dbReference>
<dbReference type="PROSITE" id="PS50110">
    <property type="entry name" value="RESPONSE_REGULATORY"/>
    <property type="match status" value="1"/>
</dbReference>
<dbReference type="EC" id="2.7.13.3" evidence="3"/>
<feature type="modified residue" description="Phosphohistidine" evidence="14">
    <location>
        <position position="992"/>
    </location>
</feature>
<accession>A0A6N9TGP5</accession>
<keyword evidence="13 16" id="KW-0472">Membrane</keyword>
<evidence type="ECO:0000256" key="11">
    <source>
        <dbReference type="ARBA" id="ARBA00022989"/>
    </source>
</evidence>
<evidence type="ECO:0000256" key="14">
    <source>
        <dbReference type="PROSITE-ProRule" id="PRU00110"/>
    </source>
</evidence>
<comment type="catalytic activity">
    <reaction evidence="1">
        <text>ATP + protein L-histidine = ADP + protein N-phospho-L-histidine.</text>
        <dbReference type="EC" id="2.7.13.3"/>
    </reaction>
</comment>
<dbReference type="SMART" id="SM00086">
    <property type="entry name" value="PAC"/>
    <property type="match status" value="2"/>
</dbReference>
<feature type="domain" description="Response regulatory" evidence="19">
    <location>
        <begin position="780"/>
        <end position="899"/>
    </location>
</feature>
<dbReference type="SUPFAM" id="SSF55785">
    <property type="entry name" value="PYP-like sensor domain (PAS domain)"/>
    <property type="match status" value="2"/>
</dbReference>
<feature type="transmembrane region" description="Helical" evidence="16">
    <location>
        <begin position="125"/>
        <end position="144"/>
    </location>
</feature>
<dbReference type="GO" id="GO:0000155">
    <property type="term" value="F:phosphorelay sensor kinase activity"/>
    <property type="evidence" value="ECO:0007669"/>
    <property type="project" value="InterPro"/>
</dbReference>
<keyword evidence="25" id="KW-1185">Reference proteome</keyword>
<keyword evidence="12" id="KW-0902">Two-component regulatory system</keyword>
<dbReference type="Pfam" id="PF00072">
    <property type="entry name" value="Response_reg"/>
    <property type="match status" value="1"/>
</dbReference>
<dbReference type="Pfam" id="PF01627">
    <property type="entry name" value="Hpt"/>
    <property type="match status" value="1"/>
</dbReference>
<feature type="domain" description="MHYT" evidence="23">
    <location>
        <begin position="20"/>
        <end position="217"/>
    </location>
</feature>
<dbReference type="Gene3D" id="3.30.450.20">
    <property type="entry name" value="PAS domain"/>
    <property type="match status" value="2"/>
</dbReference>
<feature type="transmembrane region" description="Helical" evidence="16">
    <location>
        <begin position="192"/>
        <end position="214"/>
    </location>
</feature>
<feature type="domain" description="PAC" evidence="21">
    <location>
        <begin position="472"/>
        <end position="524"/>
    </location>
</feature>
<dbReference type="PANTHER" id="PTHR43047:SF72">
    <property type="entry name" value="OSMOSENSING HISTIDINE PROTEIN KINASE SLN1"/>
    <property type="match status" value="1"/>
</dbReference>
<dbReference type="InterPro" id="IPR008207">
    <property type="entry name" value="Sig_transdc_His_kin_Hpt_dom"/>
</dbReference>
<evidence type="ECO:0000256" key="2">
    <source>
        <dbReference type="ARBA" id="ARBA00004429"/>
    </source>
</evidence>
<dbReference type="SUPFAM" id="SSF47226">
    <property type="entry name" value="Histidine-containing phosphotransfer domain, HPT domain"/>
    <property type="match status" value="1"/>
</dbReference>
<feature type="domain" description="PAS" evidence="20">
    <location>
        <begin position="397"/>
        <end position="464"/>
    </location>
</feature>
<dbReference type="InterPro" id="IPR005330">
    <property type="entry name" value="MHYT_dom"/>
</dbReference>
<dbReference type="Pfam" id="PF02518">
    <property type="entry name" value="HATPase_c"/>
    <property type="match status" value="1"/>
</dbReference>
<feature type="domain" description="PAS" evidence="20">
    <location>
        <begin position="269"/>
        <end position="323"/>
    </location>
</feature>
<dbReference type="PROSITE" id="PS50924">
    <property type="entry name" value="MHYT"/>
    <property type="match status" value="1"/>
</dbReference>
<keyword evidence="8 16" id="KW-0812">Transmembrane</keyword>
<dbReference type="Gene3D" id="1.10.287.130">
    <property type="match status" value="1"/>
</dbReference>
<dbReference type="Proteomes" id="UP000471381">
    <property type="component" value="Unassembled WGS sequence"/>
</dbReference>
<evidence type="ECO:0000256" key="9">
    <source>
        <dbReference type="ARBA" id="ARBA00022777"/>
    </source>
</evidence>
<dbReference type="NCBIfam" id="TIGR00229">
    <property type="entry name" value="sensory_box"/>
    <property type="match status" value="2"/>
</dbReference>
<keyword evidence="17" id="KW-0175">Coiled coil</keyword>
<dbReference type="PROSITE" id="PS50894">
    <property type="entry name" value="HPT"/>
    <property type="match status" value="1"/>
</dbReference>
<evidence type="ECO:0000256" key="3">
    <source>
        <dbReference type="ARBA" id="ARBA00012438"/>
    </source>
</evidence>
<comment type="caution">
    <text evidence="24">The sequence shown here is derived from an EMBL/GenBank/DDBJ whole genome shotgun (WGS) entry which is preliminary data.</text>
</comment>
<evidence type="ECO:0000256" key="15">
    <source>
        <dbReference type="PROSITE-ProRule" id="PRU00169"/>
    </source>
</evidence>
<dbReference type="InterPro" id="IPR000700">
    <property type="entry name" value="PAS-assoc_C"/>
</dbReference>
<dbReference type="InterPro" id="IPR003661">
    <property type="entry name" value="HisK_dim/P_dom"/>
</dbReference>
<dbReference type="PANTHER" id="PTHR43047">
    <property type="entry name" value="TWO-COMPONENT HISTIDINE PROTEIN KINASE"/>
    <property type="match status" value="1"/>
</dbReference>
<dbReference type="CDD" id="cd16922">
    <property type="entry name" value="HATPase_EvgS-ArcB-TorS-like"/>
    <property type="match status" value="1"/>
</dbReference>
<dbReference type="PRINTS" id="PR00344">
    <property type="entry name" value="BCTRLSENSOR"/>
</dbReference>
<dbReference type="InterPro" id="IPR000014">
    <property type="entry name" value="PAS"/>
</dbReference>
<dbReference type="CDD" id="cd00130">
    <property type="entry name" value="PAS"/>
    <property type="match status" value="2"/>
</dbReference>
<dbReference type="InterPro" id="IPR011006">
    <property type="entry name" value="CheY-like_superfamily"/>
</dbReference>
<evidence type="ECO:0000256" key="16">
    <source>
        <dbReference type="PROSITE-ProRule" id="PRU00244"/>
    </source>
</evidence>
<dbReference type="InterPro" id="IPR001610">
    <property type="entry name" value="PAC"/>
</dbReference>
<evidence type="ECO:0000256" key="4">
    <source>
        <dbReference type="ARBA" id="ARBA00022475"/>
    </source>
</evidence>
<dbReference type="SMART" id="SM00388">
    <property type="entry name" value="HisKA"/>
    <property type="match status" value="1"/>
</dbReference>
<feature type="modified residue" description="4-aspartylphosphate" evidence="15">
    <location>
        <position position="829"/>
    </location>
</feature>
<keyword evidence="10" id="KW-0547">Nucleotide-binding</keyword>
<dbReference type="Gene3D" id="3.40.50.2300">
    <property type="match status" value="1"/>
</dbReference>
<dbReference type="CDD" id="cd00082">
    <property type="entry name" value="HisKA"/>
    <property type="match status" value="1"/>
</dbReference>
<feature type="transmembrane region" description="Helical" evidence="16">
    <location>
        <begin position="156"/>
        <end position="180"/>
    </location>
</feature>
<evidence type="ECO:0000256" key="12">
    <source>
        <dbReference type="ARBA" id="ARBA00023012"/>
    </source>
</evidence>
<dbReference type="InterPro" id="IPR013655">
    <property type="entry name" value="PAS_fold_3"/>
</dbReference>
<feature type="domain" description="Histidine kinase" evidence="18">
    <location>
        <begin position="542"/>
        <end position="758"/>
    </location>
</feature>
<keyword evidence="10" id="KW-0067">ATP-binding</keyword>
<dbReference type="SMART" id="SM00091">
    <property type="entry name" value="PAS"/>
    <property type="match status" value="2"/>
</dbReference>
<dbReference type="AlphaFoldDB" id="A0A6N9TGP5"/>
<evidence type="ECO:0000256" key="1">
    <source>
        <dbReference type="ARBA" id="ARBA00000085"/>
    </source>
</evidence>
<dbReference type="Pfam" id="PF13426">
    <property type="entry name" value="PAS_9"/>
    <property type="match status" value="1"/>
</dbReference>
<comment type="subcellular location">
    <subcellularLocation>
        <location evidence="2">Cell inner membrane</location>
        <topology evidence="2">Multi-pass membrane protein</topology>
    </subcellularLocation>
</comment>
<dbReference type="CDD" id="cd17546">
    <property type="entry name" value="REC_hyHK_CKI1_RcsC-like"/>
    <property type="match status" value="1"/>
</dbReference>
<dbReference type="Pfam" id="PF03707">
    <property type="entry name" value="MHYT"/>
    <property type="match status" value="3"/>
</dbReference>
<dbReference type="GO" id="GO:0005886">
    <property type="term" value="C:plasma membrane"/>
    <property type="evidence" value="ECO:0007669"/>
    <property type="project" value="UniProtKB-SubCell"/>
</dbReference>
<protein>
    <recommendedName>
        <fullName evidence="3">histidine kinase</fullName>
        <ecNumber evidence="3">2.7.13.3</ecNumber>
    </recommendedName>
</protein>
<dbReference type="InterPro" id="IPR036097">
    <property type="entry name" value="HisK_dim/P_sf"/>
</dbReference>
<evidence type="ECO:0000256" key="13">
    <source>
        <dbReference type="ARBA" id="ARBA00023136"/>
    </source>
</evidence>
<keyword evidence="4" id="KW-1003">Cell membrane</keyword>
<dbReference type="SUPFAM" id="SSF47384">
    <property type="entry name" value="Homodimeric domain of signal transducing histidine kinase"/>
    <property type="match status" value="1"/>
</dbReference>
<dbReference type="InterPro" id="IPR036890">
    <property type="entry name" value="HATPase_C_sf"/>
</dbReference>
<evidence type="ECO:0000259" key="20">
    <source>
        <dbReference type="PROSITE" id="PS50112"/>
    </source>
</evidence>
<dbReference type="InterPro" id="IPR004358">
    <property type="entry name" value="Sig_transdc_His_kin-like_C"/>
</dbReference>
<evidence type="ECO:0000313" key="24">
    <source>
        <dbReference type="EMBL" id="NDW16507.1"/>
    </source>
</evidence>
<feature type="transmembrane region" description="Helical" evidence="16">
    <location>
        <begin position="93"/>
        <end position="113"/>
    </location>
</feature>
<dbReference type="GO" id="GO:0009927">
    <property type="term" value="F:histidine phosphotransfer kinase activity"/>
    <property type="evidence" value="ECO:0007669"/>
    <property type="project" value="TreeGrafter"/>
</dbReference>
<gene>
    <name evidence="24" type="ORF">GTQ48_13385</name>
</gene>
<dbReference type="SMART" id="SM00448">
    <property type="entry name" value="REC"/>
    <property type="match status" value="1"/>
</dbReference>
<dbReference type="InterPro" id="IPR035965">
    <property type="entry name" value="PAS-like_dom_sf"/>
</dbReference>
<feature type="coiled-coil region" evidence="17">
    <location>
        <begin position="380"/>
        <end position="407"/>
    </location>
</feature>
<evidence type="ECO:0000259" key="19">
    <source>
        <dbReference type="PROSITE" id="PS50110"/>
    </source>
</evidence>
<keyword evidence="7" id="KW-0808">Transferase</keyword>
<name>A0A6N9TGP5_9ALTE</name>
<keyword evidence="5" id="KW-0997">Cell inner membrane</keyword>
<keyword evidence="6 15" id="KW-0597">Phosphoprotein</keyword>
<dbReference type="SUPFAM" id="SSF52172">
    <property type="entry name" value="CheY-like"/>
    <property type="match status" value="1"/>
</dbReference>
<dbReference type="PROSITE" id="PS50113">
    <property type="entry name" value="PAC"/>
    <property type="match status" value="1"/>
</dbReference>
<organism evidence="24 25">
    <name type="scientific">Alteromonas genovensis</name>
    <dbReference type="NCBI Taxonomy" id="471225"/>
    <lineage>
        <taxon>Bacteria</taxon>
        <taxon>Pseudomonadati</taxon>
        <taxon>Pseudomonadota</taxon>
        <taxon>Gammaproteobacteria</taxon>
        <taxon>Alteromonadales</taxon>
        <taxon>Alteromonadaceae</taxon>
        <taxon>Alteromonas/Salinimonas group</taxon>
        <taxon>Alteromonas</taxon>
    </lineage>
</organism>
<dbReference type="FunFam" id="3.30.565.10:FF:000010">
    <property type="entry name" value="Sensor histidine kinase RcsC"/>
    <property type="match status" value="1"/>
</dbReference>
<evidence type="ECO:0000259" key="21">
    <source>
        <dbReference type="PROSITE" id="PS50113"/>
    </source>
</evidence>
<feature type="transmembrane region" description="Helical" evidence="16">
    <location>
        <begin position="234"/>
        <end position="257"/>
    </location>
</feature>
<dbReference type="InterPro" id="IPR001789">
    <property type="entry name" value="Sig_transdc_resp-reg_receiver"/>
</dbReference>
<dbReference type="Pfam" id="PF00512">
    <property type="entry name" value="HisKA"/>
    <property type="match status" value="1"/>
</dbReference>
<keyword evidence="9" id="KW-0418">Kinase</keyword>
<feature type="transmembrane region" description="Helical" evidence="16">
    <location>
        <begin position="20"/>
        <end position="44"/>
    </location>
</feature>